<reference evidence="1" key="1">
    <citation type="submission" date="2018-01" db="EMBL/GenBank/DDBJ databases">
        <title>Comparative genomics of Mycobacterium mucogenicum and Mycobacterium neoaurum clade members emphasizing tRNA and non-coding RNA.</title>
        <authorList>
            <person name="Behra P.R.K."/>
            <person name="Pettersson B.M.F."/>
            <person name="Das S."/>
            <person name="Dasgupta S."/>
            <person name="Kirsebom L.A."/>
        </authorList>
    </citation>
    <scope>NUCLEOTIDE SEQUENCE</scope>
    <source>
        <strain evidence="1">DSM 44124</strain>
    </source>
</reference>
<protein>
    <submittedName>
        <fullName evidence="1">Uncharacterized protein</fullName>
    </submittedName>
</protein>
<evidence type="ECO:0000313" key="1">
    <source>
        <dbReference type="EMBL" id="TLH55916.1"/>
    </source>
</evidence>
<dbReference type="EMBL" id="POTL01000001">
    <property type="protein sequence ID" value="TLH55916.1"/>
    <property type="molecule type" value="Genomic_DNA"/>
</dbReference>
<gene>
    <name evidence="1" type="ORF">C1S78_29165</name>
</gene>
<sequence length="96" mass="9852">MVFADMEVGESLAERSASTGVRGMLLAGSLAGRMMTFLPDPETSAGVGTASTATGAVEAAFRSAVFDSGRLADSTDEPRGRRSCFAFAPAGAFRPD</sequence>
<name>A0A8H2JIY6_MYCMU</name>
<accession>A0A8H2JIY6</accession>
<dbReference type="AlphaFoldDB" id="A0A8H2JIY6"/>
<comment type="caution">
    <text evidence="1">The sequence shown here is derived from an EMBL/GenBank/DDBJ whole genome shotgun (WGS) entry which is preliminary data.</text>
</comment>
<proteinExistence type="predicted"/>
<organism evidence="1">
    <name type="scientific">Mycolicibacterium mucogenicum DSM 44124</name>
    <dbReference type="NCBI Taxonomy" id="1226753"/>
    <lineage>
        <taxon>Bacteria</taxon>
        <taxon>Bacillati</taxon>
        <taxon>Actinomycetota</taxon>
        <taxon>Actinomycetes</taxon>
        <taxon>Mycobacteriales</taxon>
        <taxon>Mycobacteriaceae</taxon>
        <taxon>Mycolicibacterium</taxon>
    </lineage>
</organism>